<comment type="similarity">
    <text evidence="1">Belongs to the peptidase S33 family.</text>
</comment>
<accession>A0ABW7Z687</accession>
<dbReference type="InterPro" id="IPR050266">
    <property type="entry name" value="AB_hydrolase_sf"/>
</dbReference>
<dbReference type="PANTHER" id="PTHR43798:SF27">
    <property type="entry name" value="HYDROLASE ALPHA_BETA HYDROLASE FOLD FAMILY"/>
    <property type="match status" value="1"/>
</dbReference>
<evidence type="ECO:0000313" key="5">
    <source>
        <dbReference type="EMBL" id="MFI6503693.1"/>
    </source>
</evidence>
<dbReference type="Proteomes" id="UP001612741">
    <property type="component" value="Unassembled WGS sequence"/>
</dbReference>
<feature type="transmembrane region" description="Helical" evidence="3">
    <location>
        <begin position="60"/>
        <end position="79"/>
    </location>
</feature>
<dbReference type="GO" id="GO:0016787">
    <property type="term" value="F:hydrolase activity"/>
    <property type="evidence" value="ECO:0007669"/>
    <property type="project" value="UniProtKB-KW"/>
</dbReference>
<comment type="caution">
    <text evidence="5">The sequence shown here is derived from an EMBL/GenBank/DDBJ whole genome shotgun (WGS) entry which is preliminary data.</text>
</comment>
<dbReference type="Pfam" id="PF00561">
    <property type="entry name" value="Abhydrolase_1"/>
    <property type="match status" value="1"/>
</dbReference>
<dbReference type="RefSeq" id="WP_397089451.1">
    <property type="nucleotide sequence ID" value="NZ_JBITGY010000012.1"/>
</dbReference>
<keyword evidence="3" id="KW-0472">Membrane</keyword>
<keyword evidence="3" id="KW-1133">Transmembrane helix</keyword>
<evidence type="ECO:0000313" key="6">
    <source>
        <dbReference type="Proteomes" id="UP001612741"/>
    </source>
</evidence>
<evidence type="ECO:0000259" key="4">
    <source>
        <dbReference type="Pfam" id="PF00561"/>
    </source>
</evidence>
<dbReference type="SUPFAM" id="SSF53474">
    <property type="entry name" value="alpha/beta-Hydrolases"/>
    <property type="match status" value="1"/>
</dbReference>
<evidence type="ECO:0000256" key="3">
    <source>
        <dbReference type="SAM" id="Phobius"/>
    </source>
</evidence>
<organism evidence="5 6">
    <name type="scientific">Nonomuraea typhae</name>
    <dbReference type="NCBI Taxonomy" id="2603600"/>
    <lineage>
        <taxon>Bacteria</taxon>
        <taxon>Bacillati</taxon>
        <taxon>Actinomycetota</taxon>
        <taxon>Actinomycetes</taxon>
        <taxon>Streptosporangiales</taxon>
        <taxon>Streptosporangiaceae</taxon>
        <taxon>Nonomuraea</taxon>
    </lineage>
</organism>
<gene>
    <name evidence="5" type="ORF">ACIBG2_40350</name>
</gene>
<dbReference type="EMBL" id="JBITGY010000012">
    <property type="protein sequence ID" value="MFI6503693.1"/>
    <property type="molecule type" value="Genomic_DNA"/>
</dbReference>
<protein>
    <submittedName>
        <fullName evidence="5">Alpha/beta fold hydrolase</fullName>
    </submittedName>
</protein>
<dbReference type="InterPro" id="IPR002410">
    <property type="entry name" value="Peptidase_S33"/>
</dbReference>
<sequence>MLTSAGAVAGPVGAGVAFLGAAAVVPSLAVMVAAALAALGAGCLLPAWGAARLVRRRLPLVVAGGVVAVCVAASAVVFVPGEGSLPRAGRAYWDLATGSRVAYRVTRAKGTARPVPAVRLHGGPGTPGEGEDALDRALSGAGFDVYAYDQLGSGDSPRPDDVSGYTVERQVADLEAVRRRLGAERMILVGASWGATLAAEYLARHPGNVAKVVFVSPGALWTPGWSDEEAGQLWDRLTPAQAARVGALGESTRFTVWETLMAVNPRAAHALVPDAEVDRLFGELLRIAGGAASCRPGGAGLPAKVPGFYANQLIAADQQSRPDPRPALRRAGVPALVLRAECDYKRWPVTREYRDTIPGARLVYVKGAGHAIGLDRPAEFAATVTAFLTGAPLPLPLYTGVADPAAR</sequence>
<name>A0ABW7Z687_9ACTN</name>
<keyword evidence="3" id="KW-0812">Transmembrane</keyword>
<keyword evidence="6" id="KW-1185">Reference proteome</keyword>
<dbReference type="Gene3D" id="3.40.50.1820">
    <property type="entry name" value="alpha/beta hydrolase"/>
    <property type="match status" value="1"/>
</dbReference>
<feature type="transmembrane region" description="Helical" evidence="3">
    <location>
        <begin position="24"/>
        <end position="48"/>
    </location>
</feature>
<dbReference type="InterPro" id="IPR029058">
    <property type="entry name" value="AB_hydrolase_fold"/>
</dbReference>
<dbReference type="InterPro" id="IPR000073">
    <property type="entry name" value="AB_hydrolase_1"/>
</dbReference>
<keyword evidence="2 5" id="KW-0378">Hydrolase</keyword>
<feature type="domain" description="AB hydrolase-1" evidence="4">
    <location>
        <begin position="120"/>
        <end position="377"/>
    </location>
</feature>
<proteinExistence type="inferred from homology"/>
<evidence type="ECO:0000256" key="2">
    <source>
        <dbReference type="ARBA" id="ARBA00022801"/>
    </source>
</evidence>
<evidence type="ECO:0000256" key="1">
    <source>
        <dbReference type="ARBA" id="ARBA00010088"/>
    </source>
</evidence>
<dbReference type="PANTHER" id="PTHR43798">
    <property type="entry name" value="MONOACYLGLYCEROL LIPASE"/>
    <property type="match status" value="1"/>
</dbReference>
<reference evidence="5 6" key="1">
    <citation type="submission" date="2024-10" db="EMBL/GenBank/DDBJ databases">
        <title>The Natural Products Discovery Center: Release of the First 8490 Sequenced Strains for Exploring Actinobacteria Biosynthetic Diversity.</title>
        <authorList>
            <person name="Kalkreuter E."/>
            <person name="Kautsar S.A."/>
            <person name="Yang D."/>
            <person name="Bader C.D."/>
            <person name="Teijaro C.N."/>
            <person name="Fluegel L."/>
            <person name="Davis C.M."/>
            <person name="Simpson J.R."/>
            <person name="Lauterbach L."/>
            <person name="Steele A.D."/>
            <person name="Gui C."/>
            <person name="Meng S."/>
            <person name="Li G."/>
            <person name="Viehrig K."/>
            <person name="Ye F."/>
            <person name="Su P."/>
            <person name="Kiefer A.F."/>
            <person name="Nichols A."/>
            <person name="Cepeda A.J."/>
            <person name="Yan W."/>
            <person name="Fan B."/>
            <person name="Jiang Y."/>
            <person name="Adhikari A."/>
            <person name="Zheng C.-J."/>
            <person name="Schuster L."/>
            <person name="Cowan T.M."/>
            <person name="Smanski M.J."/>
            <person name="Chevrette M.G."/>
            <person name="De Carvalho L.P.S."/>
            <person name="Shen B."/>
        </authorList>
    </citation>
    <scope>NUCLEOTIDE SEQUENCE [LARGE SCALE GENOMIC DNA]</scope>
    <source>
        <strain evidence="5 6">NPDC050545</strain>
    </source>
</reference>
<dbReference type="PRINTS" id="PR00793">
    <property type="entry name" value="PROAMNOPTASE"/>
</dbReference>